<name>A0A1E3X6B7_9BACT</name>
<evidence type="ECO:0000313" key="1">
    <source>
        <dbReference type="EMBL" id="ODS31177.1"/>
    </source>
</evidence>
<reference evidence="1 2" key="1">
    <citation type="submission" date="2016-07" db="EMBL/GenBank/DDBJ databases">
        <title>Draft genome of Scalindua rubra, obtained from a brine-seawater interface in the Red Sea, sheds light on salt adaptation in anammox bacteria.</title>
        <authorList>
            <person name="Speth D.R."/>
            <person name="Lagkouvardos I."/>
            <person name="Wang Y."/>
            <person name="Qian P.-Y."/>
            <person name="Dutilh B.E."/>
            <person name="Jetten M.S."/>
        </authorList>
    </citation>
    <scope>NUCLEOTIDE SEQUENCE [LARGE SCALE GENOMIC DNA]</scope>
    <source>
        <strain evidence="1">BSI-1</strain>
    </source>
</reference>
<protein>
    <submittedName>
        <fullName evidence="1">CRISPR-associated endoribonuclease Cas2</fullName>
        <ecNumber evidence="1">3.1.-.-</ecNumber>
    </submittedName>
</protein>
<dbReference type="Pfam" id="PF09707">
    <property type="entry name" value="Cas_Cas2CT1978"/>
    <property type="match status" value="1"/>
</dbReference>
<dbReference type="InterPro" id="IPR010152">
    <property type="entry name" value="CRISPR-assoc_prot_Cas2_sub"/>
</dbReference>
<dbReference type="Proteomes" id="UP000094056">
    <property type="component" value="Unassembled WGS sequence"/>
</dbReference>
<dbReference type="NCBIfam" id="TIGR01873">
    <property type="entry name" value="cas_CT1978"/>
    <property type="match status" value="1"/>
</dbReference>
<dbReference type="GO" id="GO:0016787">
    <property type="term" value="F:hydrolase activity"/>
    <property type="evidence" value="ECO:0007669"/>
    <property type="project" value="UniProtKB-KW"/>
</dbReference>
<dbReference type="EMBL" id="MAYW01000137">
    <property type="protein sequence ID" value="ODS31177.1"/>
    <property type="molecule type" value="Genomic_DNA"/>
</dbReference>
<dbReference type="Gene3D" id="3.30.70.240">
    <property type="match status" value="1"/>
</dbReference>
<proteinExistence type="predicted"/>
<gene>
    <name evidence="1" type="primary">ygbF</name>
    <name evidence="1" type="ORF">SCARUB_03694</name>
</gene>
<comment type="caution">
    <text evidence="1">The sequence shown here is derived from an EMBL/GenBank/DDBJ whole genome shotgun (WGS) entry which is preliminary data.</text>
</comment>
<organism evidence="1 2">
    <name type="scientific">Candidatus Scalindua rubra</name>
    <dbReference type="NCBI Taxonomy" id="1872076"/>
    <lineage>
        <taxon>Bacteria</taxon>
        <taxon>Pseudomonadati</taxon>
        <taxon>Planctomycetota</taxon>
        <taxon>Candidatus Brocadiia</taxon>
        <taxon>Candidatus Brocadiales</taxon>
        <taxon>Candidatus Scalinduaceae</taxon>
        <taxon>Candidatus Scalindua</taxon>
    </lineage>
</organism>
<sequence length="98" mass="11274">MTVIVANDTPPAIRGLLKRWFIEPRPNIFVGTVNRRTREKTIEYIRHNAPDLGLLIIASDNSSQGFFVRTFGKTNRNAVKKTGLYLIAEKWEEEEETI</sequence>
<evidence type="ECO:0000313" key="2">
    <source>
        <dbReference type="Proteomes" id="UP000094056"/>
    </source>
</evidence>
<accession>A0A1E3X6B7</accession>
<keyword evidence="1" id="KW-0378">Hydrolase</keyword>
<dbReference type="AlphaFoldDB" id="A0A1E3X6B7"/>
<dbReference type="EC" id="3.1.-.-" evidence="1"/>